<evidence type="ECO:0000256" key="4">
    <source>
        <dbReference type="ARBA" id="ARBA00023125"/>
    </source>
</evidence>
<dbReference type="AlphaFoldDB" id="A0A0M4EFQ6"/>
<keyword evidence="3" id="KW-0805">Transcription regulation</keyword>
<keyword evidence="5" id="KW-0804">Transcription</keyword>
<dbReference type="GO" id="GO:0000981">
    <property type="term" value="F:DNA-binding transcription factor activity, RNA polymerase II-specific"/>
    <property type="evidence" value="ECO:0007669"/>
    <property type="project" value="TreeGrafter"/>
</dbReference>
<dbReference type="EMBL" id="CP012525">
    <property type="protein sequence ID" value="ALC43127.1"/>
    <property type="molecule type" value="Genomic_DNA"/>
</dbReference>
<evidence type="ECO:0000256" key="7">
    <source>
        <dbReference type="SAM" id="MobiDB-lite"/>
    </source>
</evidence>
<proteinExistence type="inferred from homology"/>
<keyword evidence="10" id="KW-1185">Reference proteome</keyword>
<organism evidence="9 10">
    <name type="scientific">Drosophila busckii</name>
    <name type="common">Fruit fly</name>
    <dbReference type="NCBI Taxonomy" id="30019"/>
    <lineage>
        <taxon>Eukaryota</taxon>
        <taxon>Metazoa</taxon>
        <taxon>Ecdysozoa</taxon>
        <taxon>Arthropoda</taxon>
        <taxon>Hexapoda</taxon>
        <taxon>Insecta</taxon>
        <taxon>Pterygota</taxon>
        <taxon>Neoptera</taxon>
        <taxon>Endopterygota</taxon>
        <taxon>Diptera</taxon>
        <taxon>Brachycera</taxon>
        <taxon>Muscomorpha</taxon>
        <taxon>Ephydroidea</taxon>
        <taxon>Drosophilidae</taxon>
        <taxon>Drosophila</taxon>
    </lineage>
</organism>
<dbReference type="GO" id="GO:0006351">
    <property type="term" value="P:DNA-templated transcription"/>
    <property type="evidence" value="ECO:0007669"/>
    <property type="project" value="InterPro"/>
</dbReference>
<dbReference type="SUPFAM" id="SSF57959">
    <property type="entry name" value="Leucine zipper domain"/>
    <property type="match status" value="1"/>
</dbReference>
<evidence type="ECO:0000313" key="9">
    <source>
        <dbReference type="EMBL" id="ALC43127.1"/>
    </source>
</evidence>
<evidence type="ECO:0000256" key="3">
    <source>
        <dbReference type="ARBA" id="ARBA00023015"/>
    </source>
</evidence>
<evidence type="ECO:0000259" key="8">
    <source>
        <dbReference type="PROSITE" id="PS50217"/>
    </source>
</evidence>
<evidence type="ECO:0000256" key="2">
    <source>
        <dbReference type="ARBA" id="ARBA00006951"/>
    </source>
</evidence>
<dbReference type="InterPro" id="IPR004827">
    <property type="entry name" value="bZIP"/>
</dbReference>
<dbReference type="Gene3D" id="1.20.5.170">
    <property type="match status" value="1"/>
</dbReference>
<dbReference type="FunFam" id="1.20.5.170:FF:000140">
    <property type="entry name" value="BZIP transcription factor family"/>
    <property type="match status" value="1"/>
</dbReference>
<keyword evidence="4" id="KW-0238">DNA-binding</keyword>
<evidence type="ECO:0000256" key="1">
    <source>
        <dbReference type="ARBA" id="ARBA00004123"/>
    </source>
</evidence>
<reference evidence="9 10" key="1">
    <citation type="submission" date="2015-08" db="EMBL/GenBank/DDBJ databases">
        <title>Ancestral chromatin configuration constrains chromatin evolution on differentiating sex chromosomes in Drosophila.</title>
        <authorList>
            <person name="Zhou Q."/>
            <person name="Bachtrog D."/>
        </authorList>
    </citation>
    <scope>NUCLEOTIDE SEQUENCE [LARGE SCALE GENOMIC DNA]</scope>
    <source>
        <tissue evidence="9">Whole larvae</tissue>
    </source>
</reference>
<dbReference type="OMA" id="MQDPAYK"/>
<feature type="compositionally biased region" description="Low complexity" evidence="7">
    <location>
        <begin position="9"/>
        <end position="23"/>
    </location>
</feature>
<protein>
    <submittedName>
        <fullName evidence="9">CG6272</fullName>
    </submittedName>
</protein>
<evidence type="ECO:0000313" key="10">
    <source>
        <dbReference type="Proteomes" id="UP000494163"/>
    </source>
</evidence>
<dbReference type="InterPro" id="IPR046347">
    <property type="entry name" value="bZIP_sf"/>
</dbReference>
<feature type="domain" description="BZIP" evidence="8">
    <location>
        <begin position="27"/>
        <end position="90"/>
    </location>
</feature>
<dbReference type="PROSITE" id="PS50217">
    <property type="entry name" value="BZIP"/>
    <property type="match status" value="1"/>
</dbReference>
<comment type="subcellular location">
    <subcellularLocation>
        <location evidence="1">Nucleus</location>
    </subcellularLocation>
</comment>
<dbReference type="Proteomes" id="UP000494163">
    <property type="component" value="Chromosome 3L"/>
</dbReference>
<evidence type="ECO:0000256" key="6">
    <source>
        <dbReference type="ARBA" id="ARBA00023242"/>
    </source>
</evidence>
<dbReference type="GO" id="GO:0005634">
    <property type="term" value="C:nucleus"/>
    <property type="evidence" value="ECO:0007669"/>
    <property type="project" value="UniProtKB-SubCell"/>
</dbReference>
<dbReference type="PANTHER" id="PTHR23334">
    <property type="entry name" value="CCAAT/ENHANCER BINDING PROTEIN"/>
    <property type="match status" value="1"/>
</dbReference>
<gene>
    <name evidence="9" type="ORF">Dbus_chr3Lg293</name>
</gene>
<dbReference type="GO" id="GO:0000978">
    <property type="term" value="F:RNA polymerase II cis-regulatory region sequence-specific DNA binding"/>
    <property type="evidence" value="ECO:0007669"/>
    <property type="project" value="TreeGrafter"/>
</dbReference>
<accession>A0A0M4EFQ6</accession>
<dbReference type="Pfam" id="PF07716">
    <property type="entry name" value="bZIP_2"/>
    <property type="match status" value="1"/>
</dbReference>
<dbReference type="SMART" id="SM00338">
    <property type="entry name" value="BRLZ"/>
    <property type="match status" value="1"/>
</dbReference>
<dbReference type="OrthoDB" id="10039716at2759"/>
<feature type="region of interest" description="Disordered" evidence="7">
    <location>
        <begin position="1"/>
        <end position="56"/>
    </location>
</feature>
<feature type="compositionally biased region" description="Basic and acidic residues" evidence="7">
    <location>
        <begin position="42"/>
        <end position="56"/>
    </location>
</feature>
<evidence type="ECO:0000256" key="5">
    <source>
        <dbReference type="ARBA" id="ARBA00023163"/>
    </source>
</evidence>
<comment type="similarity">
    <text evidence="2">Belongs to the bZIP family. C/EBP subfamily.</text>
</comment>
<dbReference type="PANTHER" id="PTHR23334:SF69">
    <property type="entry name" value="CCAAT_ENHANCER-BINDING PROTEIN GAMMA"/>
    <property type="match status" value="1"/>
</dbReference>
<dbReference type="STRING" id="30019.A0A0M4EFQ6"/>
<keyword evidence="6" id="KW-0539">Nucleus</keyword>
<dbReference type="InterPro" id="IPR031106">
    <property type="entry name" value="C/EBP"/>
</dbReference>
<name>A0A0M4EFQ6_DROBS</name>
<sequence length="123" mass="13883">MPARRRTAGPSTSTGGGSTETSPQSDDPAYKLKRKKNNEAVQRTREKTKKSAEERKNRIEFLKEDNVKLQTSIDSEKKHIAWLRGLILEGKKNAQNAAAIDEINELLQSSEDDEDVIPQYKND</sequence>